<keyword evidence="3" id="KW-1185">Reference proteome</keyword>
<reference evidence="2 3" key="1">
    <citation type="submission" date="2020-04" db="EMBL/GenBank/DDBJ databases">
        <authorList>
            <person name="Wallbank WR R."/>
            <person name="Pardo Diaz C."/>
            <person name="Kozak K."/>
            <person name="Martin S."/>
            <person name="Jiggins C."/>
            <person name="Moest M."/>
            <person name="Warren A I."/>
            <person name="Byers J.R.P. K."/>
            <person name="Montejo-Kovacevich G."/>
            <person name="Yen C E."/>
        </authorList>
    </citation>
    <scope>NUCLEOTIDE SEQUENCE [LARGE SCALE GENOMIC DNA]</scope>
</reference>
<proteinExistence type="predicted"/>
<protein>
    <submittedName>
        <fullName evidence="2">Uncharacterized protein</fullName>
    </submittedName>
</protein>
<dbReference type="EMBL" id="CADEBC010000479">
    <property type="protein sequence ID" value="CAB3233210.1"/>
    <property type="molecule type" value="Genomic_DNA"/>
</dbReference>
<feature type="compositionally biased region" description="Basic and acidic residues" evidence="1">
    <location>
        <begin position="21"/>
        <end position="33"/>
    </location>
</feature>
<evidence type="ECO:0000256" key="1">
    <source>
        <dbReference type="SAM" id="MobiDB-lite"/>
    </source>
</evidence>
<feature type="region of interest" description="Disordered" evidence="1">
    <location>
        <begin position="1"/>
        <end position="69"/>
    </location>
</feature>
<evidence type="ECO:0000313" key="2">
    <source>
        <dbReference type="EMBL" id="CAB3233210.1"/>
    </source>
</evidence>
<sequence>MSQPETPRTRQKAVLTRARAKKEVAEEVWERRPTMGGLEQGEEDANNTFPTGESSRGRDVEDQYHSVQS</sequence>
<comment type="caution">
    <text evidence="2">The sequence shown here is derived from an EMBL/GenBank/DDBJ whole genome shotgun (WGS) entry which is preliminary data.</text>
</comment>
<evidence type="ECO:0000313" key="3">
    <source>
        <dbReference type="Proteomes" id="UP000494106"/>
    </source>
</evidence>
<organism evidence="2 3">
    <name type="scientific">Arctia plantaginis</name>
    <name type="common">Wood tiger moth</name>
    <name type="synonym">Phalaena plantaginis</name>
    <dbReference type="NCBI Taxonomy" id="874455"/>
    <lineage>
        <taxon>Eukaryota</taxon>
        <taxon>Metazoa</taxon>
        <taxon>Ecdysozoa</taxon>
        <taxon>Arthropoda</taxon>
        <taxon>Hexapoda</taxon>
        <taxon>Insecta</taxon>
        <taxon>Pterygota</taxon>
        <taxon>Neoptera</taxon>
        <taxon>Endopterygota</taxon>
        <taxon>Lepidoptera</taxon>
        <taxon>Glossata</taxon>
        <taxon>Ditrysia</taxon>
        <taxon>Noctuoidea</taxon>
        <taxon>Erebidae</taxon>
        <taxon>Arctiinae</taxon>
        <taxon>Arctia</taxon>
    </lineage>
</organism>
<dbReference type="AlphaFoldDB" id="A0A8S0ZHG5"/>
<feature type="compositionally biased region" description="Basic and acidic residues" evidence="1">
    <location>
        <begin position="55"/>
        <end position="69"/>
    </location>
</feature>
<name>A0A8S0ZHG5_ARCPL</name>
<dbReference type="Proteomes" id="UP000494106">
    <property type="component" value="Unassembled WGS sequence"/>
</dbReference>
<accession>A0A8S0ZHG5</accession>
<gene>
    <name evidence="2" type="ORF">APLA_LOCUS5104</name>
</gene>